<feature type="region of interest" description="Disordered" evidence="1">
    <location>
        <begin position="240"/>
        <end position="259"/>
    </location>
</feature>
<feature type="compositionally biased region" description="Basic residues" evidence="1">
    <location>
        <begin position="185"/>
        <end position="194"/>
    </location>
</feature>
<accession>A0A820WEY1</accession>
<reference evidence="2" key="1">
    <citation type="submission" date="2021-02" db="EMBL/GenBank/DDBJ databases">
        <authorList>
            <person name="Nowell W R."/>
        </authorList>
    </citation>
    <scope>NUCLEOTIDE SEQUENCE</scope>
</reference>
<feature type="region of interest" description="Disordered" evidence="1">
    <location>
        <begin position="174"/>
        <end position="194"/>
    </location>
</feature>
<name>A0A820WEY1_9BILA</name>
<comment type="caution">
    <text evidence="2">The sequence shown here is derived from an EMBL/GenBank/DDBJ whole genome shotgun (WGS) entry which is preliminary data.</text>
</comment>
<feature type="region of interest" description="Disordered" evidence="1">
    <location>
        <begin position="274"/>
        <end position="293"/>
    </location>
</feature>
<proteinExistence type="predicted"/>
<organism evidence="2 3">
    <name type="scientific">Rotaria socialis</name>
    <dbReference type="NCBI Taxonomy" id="392032"/>
    <lineage>
        <taxon>Eukaryota</taxon>
        <taxon>Metazoa</taxon>
        <taxon>Spiralia</taxon>
        <taxon>Gnathifera</taxon>
        <taxon>Rotifera</taxon>
        <taxon>Eurotatoria</taxon>
        <taxon>Bdelloidea</taxon>
        <taxon>Philodinida</taxon>
        <taxon>Philodinidae</taxon>
        <taxon>Rotaria</taxon>
    </lineage>
</organism>
<protein>
    <submittedName>
        <fullName evidence="2">Uncharacterized protein</fullName>
    </submittedName>
</protein>
<evidence type="ECO:0000313" key="3">
    <source>
        <dbReference type="Proteomes" id="UP000663873"/>
    </source>
</evidence>
<evidence type="ECO:0000313" key="2">
    <source>
        <dbReference type="EMBL" id="CAF4513777.1"/>
    </source>
</evidence>
<dbReference type="EMBL" id="CAJOBP010007411">
    <property type="protein sequence ID" value="CAF4513777.1"/>
    <property type="molecule type" value="Genomic_DNA"/>
</dbReference>
<dbReference type="AlphaFoldDB" id="A0A820WEY1"/>
<feature type="non-terminal residue" evidence="2">
    <location>
        <position position="928"/>
    </location>
</feature>
<evidence type="ECO:0000256" key="1">
    <source>
        <dbReference type="SAM" id="MobiDB-lite"/>
    </source>
</evidence>
<gene>
    <name evidence="2" type="ORF">UJA718_LOCUS27162</name>
</gene>
<dbReference type="Proteomes" id="UP000663873">
    <property type="component" value="Unassembled WGS sequence"/>
</dbReference>
<sequence>MLNNPDDFDYLRHQLLTTSTDKIYNGTAKSSTTDRTSDKNLQNQLVQPTDNNEITKRKSLIIHKRHEQRLTQNQHHIHELWMRTFHETDVTNTALIVGTCLNRNLKQELMPKMIKYNRRAGINHETTTQRNMRLIEIFIMNINTNHNKETIQTPSQDAQGRWYDLLSPTQILTGQQPTTTAASEKKKKQPCNRKLRRYQRKLRKQGLDDATIRMYTLSNQLQEQDQAQDVDMEEIIPLNDTATLPGPYNPERTLKKRKRDASIVKSLSQLSMKEDLTKKKQRSSPKIQEQQHLENENIIQSNTNQQTTISLHYYLNVTDKKFKQMLKVAFASGEDILKWYRVYYFKLEQDLWQNYIVYGETYHCWTSSLSNTIIQQNQVTSDYQQSLKSTEKYQHKIKQQLQDAEEHVEQHALLLKNYQQQDSMYEHRKILYKTSAKDHHCVKVCYDCQPIQDEITSMQIIWQATINECKSQEEVDILKQHLYIKRLPKSFDYLDESFSKIENKLARPIYNDNTRTTISTHHRKIIAQNKFDLMKLYINMAEAAVRGYRQYGEDEKQNLINRMIKDPCRQVYIEQFIKAIEERQNHIRQHTQYQTQRRIHFFYRRSDDHRKHWHRRSSYRLNLYWDILPSSPIIEVFTKLTSGQLALLARGPKYVPPCQIQFYRQGTKEKIIEQEHKIIIDKITEFFYQNCYSISEKRIQDFSSDIKNLLQRLYTKKLSRKLYIRAKRERKLIINIRRYLRQYMQETEAYEQITSGISPLAANLEQVISLLNRLYNAQKPLITKKQYEAMYPKLVHTELAHLYFLPKPHKIGTPLRPIVASIHAPAMLVSIYLDNRLRPLFNRVARQTTYISSTDFVQQLEKHQIQGHLLPTTNFITAGVKNLYTMIPRGGALDTLHRFCVKHSKEYEMANLNVNTIIRLACLVLETN</sequence>
<keyword evidence="3" id="KW-1185">Reference proteome</keyword>